<proteinExistence type="predicted"/>
<dbReference type="AlphaFoldDB" id="A0A9D9IEV9"/>
<evidence type="ECO:0000256" key="1">
    <source>
        <dbReference type="SAM" id="SignalP"/>
    </source>
</evidence>
<dbReference type="EMBL" id="JADIMB010000096">
    <property type="protein sequence ID" value="MBO8471449.1"/>
    <property type="molecule type" value="Genomic_DNA"/>
</dbReference>
<gene>
    <name evidence="2" type="ORF">IAB82_06600</name>
</gene>
<keyword evidence="1" id="KW-0732">Signal</keyword>
<protein>
    <submittedName>
        <fullName evidence="2">DUF4252 domain-containing protein</fullName>
    </submittedName>
</protein>
<accession>A0A9D9IEV9</accession>
<evidence type="ECO:0000313" key="2">
    <source>
        <dbReference type="EMBL" id="MBO8471449.1"/>
    </source>
</evidence>
<dbReference type="InterPro" id="IPR025348">
    <property type="entry name" value="DUF4252"/>
</dbReference>
<dbReference type="Pfam" id="PF14060">
    <property type="entry name" value="DUF4252"/>
    <property type="match status" value="1"/>
</dbReference>
<sequence length="159" mass="17374">MKTHRLIQFLCTAALLAASALSVSARERGIDSLFSAHSGEKGYTSVTYGSRMLKMMQDGASAQLRRLLENIDVIRIISTEEFPAELEKQAQETAADDCYELVSEVGSGEVSTAFFFKEECGDKSSFMMITSDSRSTAVLDIYGIFDIKDISSLSALTAE</sequence>
<feature type="chain" id="PRO_5039721431" evidence="1">
    <location>
        <begin position="26"/>
        <end position="159"/>
    </location>
</feature>
<reference evidence="2" key="1">
    <citation type="submission" date="2020-10" db="EMBL/GenBank/DDBJ databases">
        <authorList>
            <person name="Gilroy R."/>
        </authorList>
    </citation>
    <scope>NUCLEOTIDE SEQUENCE</scope>
    <source>
        <strain evidence="2">B2-22910</strain>
    </source>
</reference>
<dbReference type="Proteomes" id="UP000823603">
    <property type="component" value="Unassembled WGS sequence"/>
</dbReference>
<evidence type="ECO:0000313" key="3">
    <source>
        <dbReference type="Proteomes" id="UP000823603"/>
    </source>
</evidence>
<comment type="caution">
    <text evidence="2">The sequence shown here is derived from an EMBL/GenBank/DDBJ whole genome shotgun (WGS) entry which is preliminary data.</text>
</comment>
<name>A0A9D9IEV9_9BACT</name>
<reference evidence="2" key="2">
    <citation type="journal article" date="2021" name="PeerJ">
        <title>Extensive microbial diversity within the chicken gut microbiome revealed by metagenomics and culture.</title>
        <authorList>
            <person name="Gilroy R."/>
            <person name="Ravi A."/>
            <person name="Getino M."/>
            <person name="Pursley I."/>
            <person name="Horton D.L."/>
            <person name="Alikhan N.F."/>
            <person name="Baker D."/>
            <person name="Gharbi K."/>
            <person name="Hall N."/>
            <person name="Watson M."/>
            <person name="Adriaenssens E.M."/>
            <person name="Foster-Nyarko E."/>
            <person name="Jarju S."/>
            <person name="Secka A."/>
            <person name="Antonio M."/>
            <person name="Oren A."/>
            <person name="Chaudhuri R.R."/>
            <person name="La Ragione R."/>
            <person name="Hildebrand F."/>
            <person name="Pallen M.J."/>
        </authorList>
    </citation>
    <scope>NUCLEOTIDE SEQUENCE</scope>
    <source>
        <strain evidence="2">B2-22910</strain>
    </source>
</reference>
<feature type="signal peptide" evidence="1">
    <location>
        <begin position="1"/>
        <end position="25"/>
    </location>
</feature>
<organism evidence="2 3">
    <name type="scientific">Candidatus Cryptobacteroides faecavium</name>
    <dbReference type="NCBI Taxonomy" id="2840762"/>
    <lineage>
        <taxon>Bacteria</taxon>
        <taxon>Pseudomonadati</taxon>
        <taxon>Bacteroidota</taxon>
        <taxon>Bacteroidia</taxon>
        <taxon>Bacteroidales</taxon>
        <taxon>Candidatus Cryptobacteroides</taxon>
    </lineage>
</organism>